<name>A0A9P5HDI1_9HYPO</name>
<evidence type="ECO:0000256" key="1">
    <source>
        <dbReference type="SAM" id="MobiDB-lite"/>
    </source>
</evidence>
<gene>
    <name evidence="2" type="ORF">G7Z17_g4729</name>
</gene>
<feature type="region of interest" description="Disordered" evidence="1">
    <location>
        <begin position="125"/>
        <end position="187"/>
    </location>
</feature>
<feature type="compositionally biased region" description="Basic and acidic residues" evidence="1">
    <location>
        <begin position="125"/>
        <end position="138"/>
    </location>
</feature>
<comment type="caution">
    <text evidence="2">The sequence shown here is derived from an EMBL/GenBank/DDBJ whole genome shotgun (WGS) entry which is preliminary data.</text>
</comment>
<sequence>MKQKVTKKPYFLLEEPEAVDDDLFNTLLGLAVENPRRPLRGAYRPRRSIKPQDAVDDLYPPTFVVCKDFSRVEKRSKSGKASTKFQRLTALSLEKGGSQTANLAAAGFRRVSMYNARTMIEDLLRDKTDGDGDGDHVAHGNAGPAPNNIQHVEDGPGNDAGEAHRPREEGAQADAAPPPQSKSGQGGILSTVSSLFGYLNPGGSRPSAPAPAPAPASVPDPVAEQAKQKAKQKALQKACQVKYRSQVLELLSKQSDGKLGIITSFITCVDLTKNTNKAKYTSAQLEAGTGPADLSAYVELKLGAAYSATHDVGTSGAYEGEYLIACSYLPLYSESRQGGRKIPFSNYKLVHNNASDDAQVFIGPEEMWRIGDEEIEGNMAATLGGDGTDSSGEPAENDSENDSEDDLFNISLLGCEDGIERESDDPVSSEDESEEGSEL</sequence>
<feature type="region of interest" description="Disordered" evidence="1">
    <location>
        <begin position="379"/>
        <end position="439"/>
    </location>
</feature>
<organism evidence="2 3">
    <name type="scientific">Cylindrodendrum hubeiense</name>
    <dbReference type="NCBI Taxonomy" id="595255"/>
    <lineage>
        <taxon>Eukaryota</taxon>
        <taxon>Fungi</taxon>
        <taxon>Dikarya</taxon>
        <taxon>Ascomycota</taxon>
        <taxon>Pezizomycotina</taxon>
        <taxon>Sordariomycetes</taxon>
        <taxon>Hypocreomycetidae</taxon>
        <taxon>Hypocreales</taxon>
        <taxon>Nectriaceae</taxon>
        <taxon>Cylindrodendrum</taxon>
    </lineage>
</organism>
<dbReference type="EMBL" id="JAANBB010000070">
    <property type="protein sequence ID" value="KAF7551894.1"/>
    <property type="molecule type" value="Genomic_DNA"/>
</dbReference>
<proteinExistence type="predicted"/>
<evidence type="ECO:0000313" key="3">
    <source>
        <dbReference type="Proteomes" id="UP000722485"/>
    </source>
</evidence>
<feature type="region of interest" description="Disordered" evidence="1">
    <location>
        <begin position="200"/>
        <end position="221"/>
    </location>
</feature>
<dbReference type="OrthoDB" id="5029580at2759"/>
<evidence type="ECO:0000313" key="2">
    <source>
        <dbReference type="EMBL" id="KAF7551894.1"/>
    </source>
</evidence>
<reference evidence="2" key="1">
    <citation type="submission" date="2020-03" db="EMBL/GenBank/DDBJ databases">
        <title>Draft Genome Sequence of Cylindrodendrum hubeiense.</title>
        <authorList>
            <person name="Buettner E."/>
            <person name="Kellner H."/>
        </authorList>
    </citation>
    <scope>NUCLEOTIDE SEQUENCE</scope>
    <source>
        <strain evidence="2">IHI 201604</strain>
    </source>
</reference>
<feature type="compositionally biased region" description="Pro residues" evidence="1">
    <location>
        <begin position="208"/>
        <end position="218"/>
    </location>
</feature>
<dbReference type="AlphaFoldDB" id="A0A9P5HDI1"/>
<feature type="compositionally biased region" description="Acidic residues" evidence="1">
    <location>
        <begin position="417"/>
        <end position="439"/>
    </location>
</feature>
<feature type="compositionally biased region" description="Acidic residues" evidence="1">
    <location>
        <begin position="395"/>
        <end position="407"/>
    </location>
</feature>
<accession>A0A9P5HDI1</accession>
<keyword evidence="3" id="KW-1185">Reference proteome</keyword>
<dbReference type="Proteomes" id="UP000722485">
    <property type="component" value="Unassembled WGS sequence"/>
</dbReference>
<protein>
    <submittedName>
        <fullName evidence="2">Uncharacterized protein</fullName>
    </submittedName>
</protein>
<feature type="compositionally biased region" description="Basic and acidic residues" evidence="1">
    <location>
        <begin position="161"/>
        <end position="170"/>
    </location>
</feature>